<dbReference type="Pfam" id="PF03795">
    <property type="entry name" value="YCII"/>
    <property type="match status" value="1"/>
</dbReference>
<keyword evidence="4" id="KW-1185">Reference proteome</keyword>
<comment type="caution">
    <text evidence="3">The sequence shown here is derived from an EMBL/GenBank/DDBJ whole genome shotgun (WGS) entry which is preliminary data.</text>
</comment>
<dbReference type="InterPro" id="IPR005545">
    <property type="entry name" value="YCII"/>
</dbReference>
<dbReference type="PANTHER" id="PTHR35174">
    <property type="entry name" value="BLL7171 PROTEIN-RELATED"/>
    <property type="match status" value="1"/>
</dbReference>
<dbReference type="Proteomes" id="UP001529338">
    <property type="component" value="Unassembled WGS sequence"/>
</dbReference>
<organism evidence="3 4">
    <name type="scientific">Cellulomonas alba</name>
    <dbReference type="NCBI Taxonomy" id="3053467"/>
    <lineage>
        <taxon>Bacteria</taxon>
        <taxon>Bacillati</taxon>
        <taxon>Actinomycetota</taxon>
        <taxon>Actinomycetes</taxon>
        <taxon>Micrococcales</taxon>
        <taxon>Cellulomonadaceae</taxon>
        <taxon>Cellulomonas</taxon>
    </lineage>
</organism>
<dbReference type="RefSeq" id="WP_289454666.1">
    <property type="nucleotide sequence ID" value="NZ_JAUCGQ010000001.1"/>
</dbReference>
<protein>
    <submittedName>
        <fullName evidence="3">YciI family protein</fullName>
    </submittedName>
</protein>
<gene>
    <name evidence="3" type="ORF">QRT04_07865</name>
</gene>
<evidence type="ECO:0000259" key="2">
    <source>
        <dbReference type="Pfam" id="PF03795"/>
    </source>
</evidence>
<comment type="similarity">
    <text evidence="1">Belongs to the YciI family.</text>
</comment>
<evidence type="ECO:0000313" key="3">
    <source>
        <dbReference type="EMBL" id="MDM7854844.1"/>
    </source>
</evidence>
<evidence type="ECO:0000313" key="4">
    <source>
        <dbReference type="Proteomes" id="UP001529338"/>
    </source>
</evidence>
<name>A0ABT7SF82_9CELL</name>
<dbReference type="Gene3D" id="3.30.70.1060">
    <property type="entry name" value="Dimeric alpha+beta barrel"/>
    <property type="match status" value="1"/>
</dbReference>
<dbReference type="PANTHER" id="PTHR35174:SF3">
    <property type="entry name" value="BLL7171 PROTEIN"/>
    <property type="match status" value="1"/>
</dbReference>
<evidence type="ECO:0000256" key="1">
    <source>
        <dbReference type="ARBA" id="ARBA00007689"/>
    </source>
</evidence>
<feature type="domain" description="YCII-related" evidence="2">
    <location>
        <begin position="8"/>
        <end position="116"/>
    </location>
</feature>
<proteinExistence type="inferred from homology"/>
<reference evidence="3 4" key="1">
    <citation type="submission" date="2023-06" db="EMBL/GenBank/DDBJ databases">
        <title>Cellulomonas sp. MW4 Whole genome sequence.</title>
        <authorList>
            <person name="Park S."/>
        </authorList>
    </citation>
    <scope>NUCLEOTIDE SEQUENCE [LARGE SCALE GENOMIC DNA]</scope>
    <source>
        <strain evidence="3 4">MW4</strain>
    </source>
</reference>
<dbReference type="EMBL" id="JAUCGQ010000001">
    <property type="protein sequence ID" value="MDM7854844.1"/>
    <property type="molecule type" value="Genomic_DNA"/>
</dbReference>
<dbReference type="SUPFAM" id="SSF54909">
    <property type="entry name" value="Dimeric alpha+beta barrel"/>
    <property type="match status" value="1"/>
</dbReference>
<dbReference type="InterPro" id="IPR011008">
    <property type="entry name" value="Dimeric_a/b-barrel"/>
</dbReference>
<sequence length="135" mass="14548">MSTYIVLLHSDEAAWENADEATRERVRSAHVEFAQRAIGAGHRILGGEELDRSRTATVVRRDGEGRFETSEGPYAEAVEQVGGFYAVETDDPAGLAEIVQVLAWHDGAACEIRPIIDHSMDVDLGARAQAAAGVS</sequence>
<accession>A0ABT7SF82</accession>